<reference evidence="2" key="1">
    <citation type="submission" date="2005-09" db="EMBL/GenBank/DDBJ databases">
        <authorList>
            <person name="Mural R.J."/>
            <person name="Li P.W."/>
            <person name="Adams M.D."/>
            <person name="Amanatides P.G."/>
            <person name="Baden-Tillson H."/>
            <person name="Barnstead M."/>
            <person name="Chin S.H."/>
            <person name="Dew I."/>
            <person name="Evans C.A."/>
            <person name="Ferriera S."/>
            <person name="Flanigan M."/>
            <person name="Fosler C."/>
            <person name="Glodek A."/>
            <person name="Gu Z."/>
            <person name="Holt R.A."/>
            <person name="Jennings D."/>
            <person name="Kraft C.L."/>
            <person name="Lu F."/>
            <person name="Nguyen T."/>
            <person name="Nusskern D.R."/>
            <person name="Pfannkoch C.M."/>
            <person name="Sitter C."/>
            <person name="Sutton G.G."/>
            <person name="Venter J.C."/>
            <person name="Wang Z."/>
            <person name="Woodage T."/>
            <person name="Zheng X.H."/>
            <person name="Zhong F."/>
        </authorList>
    </citation>
    <scope>NUCLEOTIDE SEQUENCE [LARGE SCALE GENOMIC DNA]</scope>
    <source>
        <strain>BN</strain>
        <strain evidence="2">Sprague-Dawley</strain>
    </source>
</reference>
<accession>A6JD11</accession>
<gene>
    <name evidence="1" type="ORF">rCG_57134</name>
</gene>
<sequence length="17" mass="1894">MSEPVCLLGGTLWEKKC</sequence>
<organism evidence="1 2">
    <name type="scientific">Rattus norvegicus</name>
    <name type="common">Rat</name>
    <dbReference type="NCBI Taxonomy" id="10116"/>
    <lineage>
        <taxon>Eukaryota</taxon>
        <taxon>Metazoa</taxon>
        <taxon>Chordata</taxon>
        <taxon>Craniata</taxon>
        <taxon>Vertebrata</taxon>
        <taxon>Euteleostomi</taxon>
        <taxon>Mammalia</taxon>
        <taxon>Eutheria</taxon>
        <taxon>Euarchontoglires</taxon>
        <taxon>Glires</taxon>
        <taxon>Rodentia</taxon>
        <taxon>Myomorpha</taxon>
        <taxon>Muroidea</taxon>
        <taxon>Muridae</taxon>
        <taxon>Murinae</taxon>
        <taxon>Rattus</taxon>
    </lineage>
</organism>
<proteinExistence type="predicted"/>
<dbReference type="AlphaFoldDB" id="A6JD11"/>
<dbReference type="Proteomes" id="UP000234681">
    <property type="component" value="Chromosome 14"/>
</dbReference>
<evidence type="ECO:0000313" key="1">
    <source>
        <dbReference type="EMBL" id="EDL89933.1"/>
    </source>
</evidence>
<dbReference type="EMBL" id="CH473981">
    <property type="protein sequence ID" value="EDL89933.1"/>
    <property type="molecule type" value="Genomic_DNA"/>
</dbReference>
<evidence type="ECO:0000313" key="2">
    <source>
        <dbReference type="Proteomes" id="UP000234681"/>
    </source>
</evidence>
<protein>
    <submittedName>
        <fullName evidence="1">RCG57134</fullName>
    </submittedName>
</protein>
<name>A6JD11_RAT</name>